<evidence type="ECO:0000256" key="1">
    <source>
        <dbReference type="SAM" id="Phobius"/>
    </source>
</evidence>
<dbReference type="RefSeq" id="WP_107865253.1">
    <property type="nucleotide sequence ID" value="NZ_QAON01000005.1"/>
</dbReference>
<accession>A0A2T5J095</accession>
<feature type="transmembrane region" description="Helical" evidence="1">
    <location>
        <begin position="14"/>
        <end position="32"/>
    </location>
</feature>
<dbReference type="EMBL" id="QAON01000005">
    <property type="protein sequence ID" value="PTQ89735.1"/>
    <property type="molecule type" value="Genomic_DNA"/>
</dbReference>
<reference evidence="2 3" key="1">
    <citation type="submission" date="2018-04" db="EMBL/GenBank/DDBJ databases">
        <title>Genomic Encyclopedia of Archaeal and Bacterial Type Strains, Phase II (KMG-II): from individual species to whole genera.</title>
        <authorList>
            <person name="Goeker M."/>
        </authorList>
    </citation>
    <scope>NUCLEOTIDE SEQUENCE [LARGE SCALE GENOMIC DNA]</scope>
    <source>
        <strain evidence="2 3">DSM 5822</strain>
    </source>
</reference>
<keyword evidence="3" id="KW-1185">Reference proteome</keyword>
<gene>
    <name evidence="2" type="ORF">C8N29_10559</name>
</gene>
<evidence type="ECO:0000313" key="3">
    <source>
        <dbReference type="Proteomes" id="UP000244223"/>
    </source>
</evidence>
<organism evidence="2 3">
    <name type="scientific">Agitococcus lubricus</name>
    <dbReference type="NCBI Taxonomy" id="1077255"/>
    <lineage>
        <taxon>Bacteria</taxon>
        <taxon>Pseudomonadati</taxon>
        <taxon>Pseudomonadota</taxon>
        <taxon>Gammaproteobacteria</taxon>
        <taxon>Moraxellales</taxon>
        <taxon>Moraxellaceae</taxon>
        <taxon>Agitococcus</taxon>
    </lineage>
</organism>
<proteinExistence type="predicted"/>
<sequence>MSVWALDTTLKPSYWHRAIVVGAFILAAIAIYCAHLPTWCQVIAGGAWVLLVCITGLGFRVSPYQIHAVQADDKDWWIILRQGQRIKVNLHAQTVWRYLIVLHYQEPNLGTHYSVVIFPDSVSANHYRRLQARLRLSALHPLRLFDW</sequence>
<keyword evidence="1" id="KW-0472">Membrane</keyword>
<comment type="caution">
    <text evidence="2">The sequence shown here is derived from an EMBL/GenBank/DDBJ whole genome shotgun (WGS) entry which is preliminary data.</text>
</comment>
<keyword evidence="1" id="KW-0812">Transmembrane</keyword>
<evidence type="ECO:0008006" key="4">
    <source>
        <dbReference type="Google" id="ProtNLM"/>
    </source>
</evidence>
<dbReference type="OrthoDB" id="9182772at2"/>
<dbReference type="Proteomes" id="UP000244223">
    <property type="component" value="Unassembled WGS sequence"/>
</dbReference>
<dbReference type="InterPro" id="IPR009883">
    <property type="entry name" value="YgfX"/>
</dbReference>
<keyword evidence="1" id="KW-1133">Transmembrane helix</keyword>
<dbReference type="Pfam" id="PF07254">
    <property type="entry name" value="Cpta_toxin"/>
    <property type="match status" value="1"/>
</dbReference>
<protein>
    <recommendedName>
        <fullName evidence="4">Toxin CptA</fullName>
    </recommendedName>
</protein>
<dbReference type="AlphaFoldDB" id="A0A2T5J095"/>
<evidence type="ECO:0000313" key="2">
    <source>
        <dbReference type="EMBL" id="PTQ89735.1"/>
    </source>
</evidence>
<feature type="transmembrane region" description="Helical" evidence="1">
    <location>
        <begin position="39"/>
        <end position="59"/>
    </location>
</feature>
<name>A0A2T5J095_9GAMM</name>